<dbReference type="AlphaFoldDB" id="A0A7Y4F0G0"/>
<gene>
    <name evidence="5" type="ORF">F0254_21280</name>
</gene>
<dbReference type="GO" id="GO:0005576">
    <property type="term" value="C:extracellular region"/>
    <property type="evidence" value="ECO:0007669"/>
    <property type="project" value="UniProtKB-SubCell"/>
</dbReference>
<comment type="subcellular location">
    <subcellularLocation>
        <location evidence="1">Secreted</location>
    </subcellularLocation>
</comment>
<dbReference type="InterPro" id="IPR023569">
    <property type="entry name" value="Prokineticin_domain"/>
</dbReference>
<dbReference type="EMBL" id="VTYF01000017">
    <property type="protein sequence ID" value="NOI11369.1"/>
    <property type="molecule type" value="Genomic_DNA"/>
</dbReference>
<comment type="caution">
    <text evidence="5">The sequence shown here is derived from an EMBL/GenBank/DDBJ whole genome shotgun (WGS) entry which is preliminary data.</text>
</comment>
<keyword evidence="3" id="KW-1015">Disulfide bond</keyword>
<protein>
    <recommendedName>
        <fullName evidence="4">Prokineticin domain-containing protein</fullName>
    </recommendedName>
</protein>
<evidence type="ECO:0000256" key="3">
    <source>
        <dbReference type="ARBA" id="ARBA00023157"/>
    </source>
</evidence>
<evidence type="ECO:0000313" key="6">
    <source>
        <dbReference type="Proteomes" id="UP000532247"/>
    </source>
</evidence>
<sequence length="78" mass="8884">MSHRLINDKALQCGALLYLLKSKIELSQRPLRACTAKILLGSSCTKNARRQHYRAKRQLSNCLAVAIMVSMSFTKNYR</sequence>
<evidence type="ECO:0000313" key="5">
    <source>
        <dbReference type="EMBL" id="NOI11369.1"/>
    </source>
</evidence>
<feature type="domain" description="Prokineticin" evidence="4">
    <location>
        <begin position="7"/>
        <end position="75"/>
    </location>
</feature>
<name>A0A7Y4F0G0_VIBAL</name>
<accession>A0A7Y4F0G0</accession>
<proteinExistence type="predicted"/>
<evidence type="ECO:0000256" key="2">
    <source>
        <dbReference type="ARBA" id="ARBA00022525"/>
    </source>
</evidence>
<dbReference type="Proteomes" id="UP000532247">
    <property type="component" value="Unassembled WGS sequence"/>
</dbReference>
<dbReference type="Pfam" id="PF06607">
    <property type="entry name" value="Prokineticin"/>
    <property type="match status" value="1"/>
</dbReference>
<organism evidence="5 6">
    <name type="scientific">Vibrio alginolyticus</name>
    <dbReference type="NCBI Taxonomy" id="663"/>
    <lineage>
        <taxon>Bacteria</taxon>
        <taxon>Pseudomonadati</taxon>
        <taxon>Pseudomonadota</taxon>
        <taxon>Gammaproteobacteria</taxon>
        <taxon>Vibrionales</taxon>
        <taxon>Vibrionaceae</taxon>
        <taxon>Vibrio</taxon>
    </lineage>
</organism>
<evidence type="ECO:0000256" key="1">
    <source>
        <dbReference type="ARBA" id="ARBA00004613"/>
    </source>
</evidence>
<reference evidence="5 6" key="1">
    <citation type="submission" date="2019-09" db="EMBL/GenBank/DDBJ databases">
        <title>Draft genome sequencing and comparative genomics of hatchery-associated Vibrios.</title>
        <authorList>
            <person name="Kehlet-Delgado H."/>
            <person name="Mueller R.S."/>
        </authorList>
    </citation>
    <scope>NUCLEOTIDE SEQUENCE [LARGE SCALE GENOMIC DNA]</scope>
    <source>
        <strain evidence="5 6">081416A</strain>
    </source>
</reference>
<evidence type="ECO:0000259" key="4">
    <source>
        <dbReference type="Pfam" id="PF06607"/>
    </source>
</evidence>
<keyword evidence="2" id="KW-0964">Secreted</keyword>